<dbReference type="Gene3D" id="3.30.230.10">
    <property type="match status" value="1"/>
</dbReference>
<evidence type="ECO:0000259" key="12">
    <source>
        <dbReference type="Pfam" id="PF08544"/>
    </source>
</evidence>
<dbReference type="GO" id="GO:0005524">
    <property type="term" value="F:ATP binding"/>
    <property type="evidence" value="ECO:0007669"/>
    <property type="project" value="UniProtKB-UniRule"/>
</dbReference>
<dbReference type="PIRSF" id="PIRSF010376">
    <property type="entry name" value="IspE"/>
    <property type="match status" value="1"/>
</dbReference>
<dbReference type="PANTHER" id="PTHR43527">
    <property type="entry name" value="4-DIPHOSPHOCYTIDYL-2-C-METHYL-D-ERYTHRITOL KINASE, CHLOROPLASTIC"/>
    <property type="match status" value="1"/>
</dbReference>
<dbReference type="InterPro" id="IPR004424">
    <property type="entry name" value="IspE"/>
</dbReference>
<evidence type="ECO:0000313" key="13">
    <source>
        <dbReference type="EMBL" id="NED95020.1"/>
    </source>
</evidence>
<dbReference type="Pfam" id="PF00288">
    <property type="entry name" value="GHMP_kinases_N"/>
    <property type="match status" value="1"/>
</dbReference>
<comment type="function">
    <text evidence="9">Catalyzes the phosphorylation of the position 2 hydroxy group of 4-diphosphocytidyl-2C-methyl-D-erythritol.</text>
</comment>
<dbReference type="InterPro" id="IPR036554">
    <property type="entry name" value="GHMP_kinase_C_sf"/>
</dbReference>
<evidence type="ECO:0000256" key="8">
    <source>
        <dbReference type="ARBA" id="ARBA00032554"/>
    </source>
</evidence>
<reference evidence="13 14" key="1">
    <citation type="submission" date="2020-02" db="EMBL/GenBank/DDBJ databases">
        <authorList>
            <person name="Li X.-J."/>
            <person name="Feng X.-M."/>
        </authorList>
    </citation>
    <scope>NUCLEOTIDE SEQUENCE [LARGE SCALE GENOMIC DNA]</scope>
    <source>
        <strain evidence="13 14">CGMCC 4.7225</strain>
    </source>
</reference>
<dbReference type="RefSeq" id="WP_163817371.1">
    <property type="nucleotide sequence ID" value="NZ_JAAGOB010000003.1"/>
</dbReference>
<evidence type="ECO:0000256" key="6">
    <source>
        <dbReference type="ARBA" id="ARBA00022777"/>
    </source>
</evidence>
<dbReference type="EC" id="2.7.1.148" evidence="2 9"/>
<evidence type="ECO:0000259" key="11">
    <source>
        <dbReference type="Pfam" id="PF00288"/>
    </source>
</evidence>
<evidence type="ECO:0000256" key="7">
    <source>
        <dbReference type="ARBA" id="ARBA00022840"/>
    </source>
</evidence>
<dbReference type="PANTHER" id="PTHR43527:SF2">
    <property type="entry name" value="4-DIPHOSPHOCYTIDYL-2-C-METHYL-D-ERYTHRITOL KINASE, CHLOROPLASTIC"/>
    <property type="match status" value="1"/>
</dbReference>
<sequence>MHVTFRVPAKINIVLSIGPLRPDGFHDLATVFHAVSLYDNVTARWGDEEPRNDDDPRSEDEAGGDAAPGDRDHVSLTLDGPYSGRLPADGTNLAVRAVHTLAAAAGVPARAHLRVTKAIPVAAGLAGGSADAAGALLACNALWGLGWTVERLAGLAATLGSDVPFSLVGGTAVGTGRGEKLDPLVVPGALHWVLAVADGELSTPAVYRRLDELREAGAAAGPPASGTLALGSLAAGTGPDTVSVDASVLGALAAGDASEVGRLMRNDMQAAAVDLRPSLAQTLSAGREAGALGGIVSGSGPTCVFLAQDAAHSRMIVQALEDSGTCRATEVVVGPVTPSQS</sequence>
<evidence type="ECO:0000256" key="1">
    <source>
        <dbReference type="ARBA" id="ARBA00009684"/>
    </source>
</evidence>
<evidence type="ECO:0000313" key="14">
    <source>
        <dbReference type="Proteomes" id="UP000469185"/>
    </source>
</evidence>
<feature type="active site" evidence="9">
    <location>
        <position position="10"/>
    </location>
</feature>
<dbReference type="InterPro" id="IPR013750">
    <property type="entry name" value="GHMP_kinase_C_dom"/>
</dbReference>
<comment type="pathway">
    <text evidence="9">Isoprenoid biosynthesis; isopentenyl diphosphate biosynthesis via DXP pathway; isopentenyl diphosphate from 1-deoxy-D-xylulose 5-phosphate: step 3/6.</text>
</comment>
<comment type="caution">
    <text evidence="13">The sequence shown here is derived from an EMBL/GenBank/DDBJ whole genome shotgun (WGS) entry which is preliminary data.</text>
</comment>
<protein>
    <recommendedName>
        <fullName evidence="3 9">4-diphosphocytidyl-2-C-methyl-D-erythritol kinase</fullName>
        <shortName evidence="9">CMK</shortName>
        <ecNumber evidence="2 9">2.7.1.148</ecNumber>
    </recommendedName>
    <alternativeName>
        <fullName evidence="8 9">4-(cytidine-5'-diphospho)-2-C-methyl-D-erythritol kinase</fullName>
    </alternativeName>
</protein>
<dbReference type="Pfam" id="PF08544">
    <property type="entry name" value="GHMP_kinases_C"/>
    <property type="match status" value="1"/>
</dbReference>
<dbReference type="InterPro" id="IPR006204">
    <property type="entry name" value="GHMP_kinase_N_dom"/>
</dbReference>
<dbReference type="Gene3D" id="3.30.70.890">
    <property type="entry name" value="GHMP kinase, C-terminal domain"/>
    <property type="match status" value="1"/>
</dbReference>
<feature type="compositionally biased region" description="Basic and acidic residues" evidence="10">
    <location>
        <begin position="45"/>
        <end position="55"/>
    </location>
</feature>
<feature type="active site" evidence="9">
    <location>
        <position position="162"/>
    </location>
</feature>
<dbReference type="HAMAP" id="MF_00061">
    <property type="entry name" value="IspE"/>
    <property type="match status" value="1"/>
</dbReference>
<dbReference type="GO" id="GO:0050515">
    <property type="term" value="F:4-(cytidine 5'-diphospho)-2-C-methyl-D-erythritol kinase activity"/>
    <property type="evidence" value="ECO:0007669"/>
    <property type="project" value="UniProtKB-UniRule"/>
</dbReference>
<keyword evidence="4 9" id="KW-0808">Transferase</keyword>
<keyword evidence="7 9" id="KW-0067">ATP-binding</keyword>
<dbReference type="SUPFAM" id="SSF55060">
    <property type="entry name" value="GHMP Kinase, C-terminal domain"/>
    <property type="match status" value="1"/>
</dbReference>
<evidence type="ECO:0000256" key="2">
    <source>
        <dbReference type="ARBA" id="ARBA00012052"/>
    </source>
</evidence>
<keyword evidence="5 9" id="KW-0547">Nucleotide-binding</keyword>
<gene>
    <name evidence="9" type="primary">ispE</name>
    <name evidence="13" type="ORF">G1H11_06805</name>
</gene>
<evidence type="ECO:0000256" key="10">
    <source>
        <dbReference type="SAM" id="MobiDB-lite"/>
    </source>
</evidence>
<keyword evidence="9" id="KW-0414">Isoprene biosynthesis</keyword>
<keyword evidence="14" id="KW-1185">Reference proteome</keyword>
<dbReference type="AlphaFoldDB" id="A0A6N9YJC2"/>
<dbReference type="GO" id="GO:0019288">
    <property type="term" value="P:isopentenyl diphosphate biosynthetic process, methylerythritol 4-phosphate pathway"/>
    <property type="evidence" value="ECO:0007669"/>
    <property type="project" value="UniProtKB-UniRule"/>
</dbReference>
<feature type="region of interest" description="Disordered" evidence="10">
    <location>
        <begin position="45"/>
        <end position="81"/>
    </location>
</feature>
<organism evidence="13 14">
    <name type="scientific">Phytoactinopolyspora alkaliphila</name>
    <dbReference type="NCBI Taxonomy" id="1783498"/>
    <lineage>
        <taxon>Bacteria</taxon>
        <taxon>Bacillati</taxon>
        <taxon>Actinomycetota</taxon>
        <taxon>Actinomycetes</taxon>
        <taxon>Jiangellales</taxon>
        <taxon>Jiangellaceae</taxon>
        <taxon>Phytoactinopolyspora</taxon>
    </lineage>
</organism>
<proteinExistence type="inferred from homology"/>
<comment type="catalytic activity">
    <reaction evidence="9">
        <text>4-CDP-2-C-methyl-D-erythritol + ATP = 4-CDP-2-C-methyl-D-erythritol 2-phosphate + ADP + H(+)</text>
        <dbReference type="Rhea" id="RHEA:18437"/>
        <dbReference type="ChEBI" id="CHEBI:15378"/>
        <dbReference type="ChEBI" id="CHEBI:30616"/>
        <dbReference type="ChEBI" id="CHEBI:57823"/>
        <dbReference type="ChEBI" id="CHEBI:57919"/>
        <dbReference type="ChEBI" id="CHEBI:456216"/>
        <dbReference type="EC" id="2.7.1.148"/>
    </reaction>
</comment>
<evidence type="ECO:0000256" key="9">
    <source>
        <dbReference type="HAMAP-Rule" id="MF_00061"/>
    </source>
</evidence>
<dbReference type="InterPro" id="IPR014721">
    <property type="entry name" value="Ribsml_uS5_D2-typ_fold_subgr"/>
</dbReference>
<dbReference type="Proteomes" id="UP000469185">
    <property type="component" value="Unassembled WGS sequence"/>
</dbReference>
<dbReference type="NCBIfam" id="NF002870">
    <property type="entry name" value="PRK03188.1"/>
    <property type="match status" value="1"/>
</dbReference>
<accession>A0A6N9YJC2</accession>
<comment type="similarity">
    <text evidence="1 9">Belongs to the GHMP kinase family. IspE subfamily.</text>
</comment>
<feature type="domain" description="GHMP kinase C-terminal" evidence="12">
    <location>
        <begin position="250"/>
        <end position="321"/>
    </location>
</feature>
<feature type="domain" description="GHMP kinase N-terminal" evidence="11">
    <location>
        <begin position="92"/>
        <end position="170"/>
    </location>
</feature>
<dbReference type="EMBL" id="JAAGOB010000003">
    <property type="protein sequence ID" value="NED95020.1"/>
    <property type="molecule type" value="Genomic_DNA"/>
</dbReference>
<dbReference type="UniPathway" id="UPA00056">
    <property type="reaction ID" value="UER00094"/>
</dbReference>
<dbReference type="InterPro" id="IPR020568">
    <property type="entry name" value="Ribosomal_Su5_D2-typ_SF"/>
</dbReference>
<keyword evidence="6 9" id="KW-0418">Kinase</keyword>
<name>A0A6N9YJC2_9ACTN</name>
<evidence type="ECO:0000256" key="3">
    <source>
        <dbReference type="ARBA" id="ARBA00017473"/>
    </source>
</evidence>
<dbReference type="GO" id="GO:0016114">
    <property type="term" value="P:terpenoid biosynthetic process"/>
    <property type="evidence" value="ECO:0007669"/>
    <property type="project" value="InterPro"/>
</dbReference>
<evidence type="ECO:0000256" key="4">
    <source>
        <dbReference type="ARBA" id="ARBA00022679"/>
    </source>
</evidence>
<dbReference type="SUPFAM" id="SSF54211">
    <property type="entry name" value="Ribosomal protein S5 domain 2-like"/>
    <property type="match status" value="1"/>
</dbReference>
<evidence type="ECO:0000256" key="5">
    <source>
        <dbReference type="ARBA" id="ARBA00022741"/>
    </source>
</evidence>
<feature type="binding site" evidence="9">
    <location>
        <begin position="120"/>
        <end position="130"/>
    </location>
    <ligand>
        <name>ATP</name>
        <dbReference type="ChEBI" id="CHEBI:30616"/>
    </ligand>
</feature>